<organism evidence="4 5">
    <name type="scientific">Meira miltonrushii</name>
    <dbReference type="NCBI Taxonomy" id="1280837"/>
    <lineage>
        <taxon>Eukaryota</taxon>
        <taxon>Fungi</taxon>
        <taxon>Dikarya</taxon>
        <taxon>Basidiomycota</taxon>
        <taxon>Ustilaginomycotina</taxon>
        <taxon>Exobasidiomycetes</taxon>
        <taxon>Exobasidiales</taxon>
        <taxon>Brachybasidiaceae</taxon>
        <taxon>Meira</taxon>
    </lineage>
</organism>
<dbReference type="Gene3D" id="3.40.50.1820">
    <property type="entry name" value="alpha/beta hydrolase"/>
    <property type="match status" value="1"/>
</dbReference>
<evidence type="ECO:0000313" key="5">
    <source>
        <dbReference type="Proteomes" id="UP000245771"/>
    </source>
</evidence>
<dbReference type="GO" id="GO:0006508">
    <property type="term" value="P:proteolysis"/>
    <property type="evidence" value="ECO:0007669"/>
    <property type="project" value="InterPro"/>
</dbReference>
<dbReference type="Proteomes" id="UP000245771">
    <property type="component" value="Unassembled WGS sequence"/>
</dbReference>
<reference evidence="4 5" key="1">
    <citation type="journal article" date="2018" name="Mol. Biol. Evol.">
        <title>Broad Genomic Sampling Reveals a Smut Pathogenic Ancestry of the Fungal Clade Ustilaginomycotina.</title>
        <authorList>
            <person name="Kijpornyongpan T."/>
            <person name="Mondo S.J."/>
            <person name="Barry K."/>
            <person name="Sandor L."/>
            <person name="Lee J."/>
            <person name="Lipzen A."/>
            <person name="Pangilinan J."/>
            <person name="LaButti K."/>
            <person name="Hainaut M."/>
            <person name="Henrissat B."/>
            <person name="Grigoriev I.V."/>
            <person name="Spatafora J.W."/>
            <person name="Aime M.C."/>
        </authorList>
    </citation>
    <scope>NUCLEOTIDE SEQUENCE [LARGE SCALE GENOMIC DNA]</scope>
    <source>
        <strain evidence="4 5">MCA 3882</strain>
    </source>
</reference>
<dbReference type="PANTHER" id="PTHR48081:SF3">
    <property type="entry name" value="ALPHA_BETA HYDROLASE FOLD-3 DOMAIN-CONTAINING PROTEIN"/>
    <property type="match status" value="1"/>
</dbReference>
<dbReference type="GO" id="GO:0008236">
    <property type="term" value="F:serine-type peptidase activity"/>
    <property type="evidence" value="ECO:0007669"/>
    <property type="project" value="InterPro"/>
</dbReference>
<dbReference type="InterPro" id="IPR050300">
    <property type="entry name" value="GDXG_lipolytic_enzyme"/>
</dbReference>
<evidence type="ECO:0000259" key="2">
    <source>
        <dbReference type="Pfam" id="PF00326"/>
    </source>
</evidence>
<dbReference type="PANTHER" id="PTHR48081">
    <property type="entry name" value="AB HYDROLASE SUPERFAMILY PROTEIN C4A8.06C"/>
    <property type="match status" value="1"/>
</dbReference>
<accession>A0A316VIS1</accession>
<feature type="domain" description="Peptidase S9 prolyl oligopeptidase catalytic" evidence="2">
    <location>
        <begin position="228"/>
        <end position="309"/>
    </location>
</feature>
<evidence type="ECO:0000313" key="4">
    <source>
        <dbReference type="EMBL" id="PWN35405.1"/>
    </source>
</evidence>
<dbReference type="GeneID" id="37022152"/>
<keyword evidence="1 4" id="KW-0378">Hydrolase</keyword>
<dbReference type="EMBL" id="KZ819603">
    <property type="protein sequence ID" value="PWN35405.1"/>
    <property type="molecule type" value="Genomic_DNA"/>
</dbReference>
<keyword evidence="5" id="KW-1185">Reference proteome</keyword>
<name>A0A316VIS1_9BASI</name>
<dbReference type="RefSeq" id="XP_025355707.1">
    <property type="nucleotide sequence ID" value="XM_025500371.1"/>
</dbReference>
<protein>
    <submittedName>
        <fullName evidence="4">Alpha/beta-hydrolase</fullName>
    </submittedName>
</protein>
<dbReference type="Pfam" id="PF00326">
    <property type="entry name" value="Peptidase_S9"/>
    <property type="match status" value="1"/>
</dbReference>
<evidence type="ECO:0000259" key="3">
    <source>
        <dbReference type="Pfam" id="PF07859"/>
    </source>
</evidence>
<dbReference type="SUPFAM" id="SSF53474">
    <property type="entry name" value="alpha/beta-Hydrolases"/>
    <property type="match status" value="1"/>
</dbReference>
<dbReference type="OrthoDB" id="408631at2759"/>
<dbReference type="InterPro" id="IPR001375">
    <property type="entry name" value="Peptidase_S9_cat"/>
</dbReference>
<dbReference type="STRING" id="1280837.A0A316VIS1"/>
<evidence type="ECO:0000256" key="1">
    <source>
        <dbReference type="ARBA" id="ARBA00022801"/>
    </source>
</evidence>
<sequence length="311" mass="33910">MSSQTHEVVFKTTKDKQSVKADVIIPSTASTSQKPLPVLVWWHGGGLLQGTRKGLAPHLQNAPEKHNVIVVSADYRLAPQVRMPEILSDAGDVLSWIQSDAFAKITNNKADQTKVFVSGSSAGGWLALLTASGLGFKECGLTPPPKPVGCLAIYPISDLKDSFWNTKQHPVTYFPRVIDGEKELGENLDPKSAVLTFSALDSPRSVFYHYMIQEALLPSLLLDGTGINPEAFSVAKAISEGSITLPPTFIIHGSIDDKVPPRQATDVYEAAKAKGFKDIELIIEDGKDHLYDRDEKEDMASMYAFLAKYAV</sequence>
<dbReference type="AlphaFoldDB" id="A0A316VIS1"/>
<dbReference type="Pfam" id="PF07859">
    <property type="entry name" value="Abhydrolase_3"/>
    <property type="match status" value="1"/>
</dbReference>
<dbReference type="InterPro" id="IPR029058">
    <property type="entry name" value="AB_hydrolase_fold"/>
</dbReference>
<gene>
    <name evidence="4" type="ORF">FA14DRAFT_172045</name>
</gene>
<dbReference type="InParanoid" id="A0A316VIS1"/>
<proteinExistence type="predicted"/>
<dbReference type="InterPro" id="IPR013094">
    <property type="entry name" value="AB_hydrolase_3"/>
</dbReference>
<feature type="domain" description="Alpha/beta hydrolase fold-3" evidence="3">
    <location>
        <begin position="39"/>
        <end position="161"/>
    </location>
</feature>